<name>A0A0E9WKK0_ANGAN</name>
<organism evidence="2">
    <name type="scientific">Anguilla anguilla</name>
    <name type="common">European freshwater eel</name>
    <name type="synonym">Muraena anguilla</name>
    <dbReference type="NCBI Taxonomy" id="7936"/>
    <lineage>
        <taxon>Eukaryota</taxon>
        <taxon>Metazoa</taxon>
        <taxon>Chordata</taxon>
        <taxon>Craniata</taxon>
        <taxon>Vertebrata</taxon>
        <taxon>Euteleostomi</taxon>
        <taxon>Actinopterygii</taxon>
        <taxon>Neopterygii</taxon>
        <taxon>Teleostei</taxon>
        <taxon>Anguilliformes</taxon>
        <taxon>Anguillidae</taxon>
        <taxon>Anguilla</taxon>
    </lineage>
</organism>
<keyword evidence="1" id="KW-0472">Membrane</keyword>
<dbReference type="AlphaFoldDB" id="A0A0E9WKK0"/>
<keyword evidence="1" id="KW-1133">Transmembrane helix</keyword>
<reference evidence="2" key="1">
    <citation type="submission" date="2014-11" db="EMBL/GenBank/DDBJ databases">
        <authorList>
            <person name="Amaro Gonzalez C."/>
        </authorList>
    </citation>
    <scope>NUCLEOTIDE SEQUENCE</scope>
</reference>
<proteinExistence type="predicted"/>
<protein>
    <submittedName>
        <fullName evidence="2">Uncharacterized protein</fullName>
    </submittedName>
</protein>
<dbReference type="EMBL" id="GBXM01018462">
    <property type="protein sequence ID" value="JAH90115.1"/>
    <property type="molecule type" value="Transcribed_RNA"/>
</dbReference>
<keyword evidence="1" id="KW-0812">Transmembrane</keyword>
<feature type="transmembrane region" description="Helical" evidence="1">
    <location>
        <begin position="36"/>
        <end position="55"/>
    </location>
</feature>
<reference evidence="2" key="2">
    <citation type="journal article" date="2015" name="Fish Shellfish Immunol.">
        <title>Early steps in the European eel (Anguilla anguilla)-Vibrio vulnificus interaction in the gills: Role of the RtxA13 toxin.</title>
        <authorList>
            <person name="Callol A."/>
            <person name="Pajuelo D."/>
            <person name="Ebbesson L."/>
            <person name="Teles M."/>
            <person name="MacKenzie S."/>
            <person name="Amaro C."/>
        </authorList>
    </citation>
    <scope>NUCLEOTIDE SEQUENCE</scope>
</reference>
<accession>A0A0E9WKK0</accession>
<sequence length="110" mass="12358">MHRRSSRIGEKGEKCSHFFVSATGSTRVKAVHCRSISFWVLCFVTTGVLLSLTGLELKPLDVPGVHQLTCSLTDRLLLLNYKQQPIQSTCRRGTMFKSRPLNIVIAVKQQ</sequence>
<evidence type="ECO:0000256" key="1">
    <source>
        <dbReference type="SAM" id="Phobius"/>
    </source>
</evidence>
<evidence type="ECO:0000313" key="2">
    <source>
        <dbReference type="EMBL" id="JAH90115.1"/>
    </source>
</evidence>